<accession>A0A430AHL8</accession>
<keyword evidence="2" id="KW-1185">Reference proteome</keyword>
<protein>
    <recommendedName>
        <fullName evidence="3">Mga helix-turn-helix domain-containing protein</fullName>
    </recommendedName>
</protein>
<sequence length="301" mass="35443">MTRYQQGFLTDSKEWDDLSEENSHIVMGDHGELEAIVNEMGLEMNEALVKDLVCSIYFLKEDHIPQVSQRVMNEQMDLFIQRFQKSLFLEMDINSQKLAKKILMLIFMHHQAYPFKDPIIFDKFRFNAVAISKNYPNYARLLEYSLKIMEKETNFPWYSIYFTDILYWIMVKWQNLPIILENKRTKVTVLVLTDHGSDHTIMLASLLEKNFGQKAHVKPYTKPILNLQSLTEESFADCDLFVTNFICDTLPKHKMVVVNTFPTDQDWGKIRVAINERNRGPENIVTNIDDLFLNLERQEIS</sequence>
<dbReference type="OrthoDB" id="1646817at2"/>
<organism evidence="1 2">
    <name type="scientific">Vagococcus elongatus</name>
    <dbReference type="NCBI Taxonomy" id="180344"/>
    <lineage>
        <taxon>Bacteria</taxon>
        <taxon>Bacillati</taxon>
        <taxon>Bacillota</taxon>
        <taxon>Bacilli</taxon>
        <taxon>Lactobacillales</taxon>
        <taxon>Enterococcaceae</taxon>
        <taxon>Vagococcus</taxon>
    </lineage>
</organism>
<dbReference type="AlphaFoldDB" id="A0A430AHL8"/>
<evidence type="ECO:0008006" key="3">
    <source>
        <dbReference type="Google" id="ProtNLM"/>
    </source>
</evidence>
<dbReference type="EMBL" id="NGKA01000046">
    <property type="protein sequence ID" value="RSU07592.1"/>
    <property type="molecule type" value="Genomic_DNA"/>
</dbReference>
<dbReference type="Proteomes" id="UP000287605">
    <property type="component" value="Unassembled WGS sequence"/>
</dbReference>
<reference evidence="1 2" key="1">
    <citation type="submission" date="2017-05" db="EMBL/GenBank/DDBJ databases">
        <title>Vagococcus spp. assemblies.</title>
        <authorList>
            <person name="Gulvik C.A."/>
        </authorList>
    </citation>
    <scope>NUCLEOTIDE SEQUENCE [LARGE SCALE GENOMIC DNA]</scope>
    <source>
        <strain evidence="1 2">CCUG 51432</strain>
    </source>
</reference>
<comment type="caution">
    <text evidence="1">The sequence shown here is derived from an EMBL/GenBank/DDBJ whole genome shotgun (WGS) entry which is preliminary data.</text>
</comment>
<gene>
    <name evidence="1" type="ORF">CBF29_13545</name>
</gene>
<evidence type="ECO:0000313" key="1">
    <source>
        <dbReference type="EMBL" id="RSU07592.1"/>
    </source>
</evidence>
<evidence type="ECO:0000313" key="2">
    <source>
        <dbReference type="Proteomes" id="UP000287605"/>
    </source>
</evidence>
<name>A0A430AHL8_9ENTE</name>
<dbReference type="RefSeq" id="WP_126810238.1">
    <property type="nucleotide sequence ID" value="NZ_NGKA01000046.1"/>
</dbReference>
<proteinExistence type="predicted"/>